<dbReference type="Pfam" id="PF10842">
    <property type="entry name" value="DUF2642"/>
    <property type="match status" value="1"/>
</dbReference>
<dbReference type="InterPro" id="IPR020139">
    <property type="entry name" value="DUF2642"/>
</dbReference>
<dbReference type="OrthoDB" id="2439488at2"/>
<proteinExistence type="predicted"/>
<reference evidence="1 2" key="1">
    <citation type="submission" date="2017-04" db="EMBL/GenBank/DDBJ databases">
        <title>The whole genome sequencing and assembly of Halobacillus mangrovi strain.</title>
        <authorList>
            <person name="Lee S.-J."/>
            <person name="Park M.-K."/>
            <person name="Kim J.-Y."/>
            <person name="Lee Y.-J."/>
            <person name="Yi H."/>
            <person name="Bahn Y.-S."/>
            <person name="Kim J.F."/>
            <person name="Lee D.-W."/>
        </authorList>
    </citation>
    <scope>NUCLEOTIDE SEQUENCE [LARGE SCALE GENOMIC DNA]</scope>
    <source>
        <strain evidence="1 2">KTB 131</strain>
    </source>
</reference>
<evidence type="ECO:0008006" key="3">
    <source>
        <dbReference type="Google" id="ProtNLM"/>
    </source>
</evidence>
<dbReference type="EMBL" id="CP020772">
    <property type="protein sequence ID" value="ARI79260.1"/>
    <property type="molecule type" value="Genomic_DNA"/>
</dbReference>
<dbReference type="AlphaFoldDB" id="A0A1W6A171"/>
<organism evidence="1 2">
    <name type="scientific">Halobacillus mangrovi</name>
    <dbReference type="NCBI Taxonomy" id="402384"/>
    <lineage>
        <taxon>Bacteria</taxon>
        <taxon>Bacillati</taxon>
        <taxon>Bacillota</taxon>
        <taxon>Bacilli</taxon>
        <taxon>Bacillales</taxon>
        <taxon>Bacillaceae</taxon>
        <taxon>Halobacillus</taxon>
    </lineage>
</organism>
<dbReference type="KEGG" id="hmn:HM131_17505"/>
<protein>
    <recommendedName>
        <fullName evidence="3">DUF2642 domain-containing protein</fullName>
    </recommendedName>
</protein>
<dbReference type="Proteomes" id="UP000192527">
    <property type="component" value="Chromosome"/>
</dbReference>
<evidence type="ECO:0000313" key="1">
    <source>
        <dbReference type="EMBL" id="ARI79260.1"/>
    </source>
</evidence>
<keyword evidence="2" id="KW-1185">Reference proteome</keyword>
<sequence length="73" mass="8173">MQQQPTNIQYTTIIDPFVVNTLKSVVGKTLIVETTKDTVRGVLADVQPDHIVMNVGDTTFFVRIQQIVTIMPD</sequence>
<gene>
    <name evidence="1" type="ORF">HM131_17505</name>
</gene>
<accession>A0A1W6A171</accession>
<evidence type="ECO:0000313" key="2">
    <source>
        <dbReference type="Proteomes" id="UP000192527"/>
    </source>
</evidence>
<dbReference type="STRING" id="402384.HM131_17505"/>
<name>A0A1W6A171_9BACI</name>